<evidence type="ECO:0000313" key="2">
    <source>
        <dbReference type="EMBL" id="RFA36460.1"/>
    </source>
</evidence>
<evidence type="ECO:0000313" key="3">
    <source>
        <dbReference type="Proteomes" id="UP000256763"/>
    </source>
</evidence>
<keyword evidence="1" id="KW-1133">Transmembrane helix</keyword>
<dbReference type="AlphaFoldDB" id="A0A3E0WU09"/>
<feature type="transmembrane region" description="Helical" evidence="1">
    <location>
        <begin position="116"/>
        <end position="137"/>
    </location>
</feature>
<comment type="caution">
    <text evidence="2">The sequence shown here is derived from an EMBL/GenBank/DDBJ whole genome shotgun (WGS) entry which is preliminary data.</text>
</comment>
<organism evidence="2 3">
    <name type="scientific">Alkalilimnicola ehrlichii</name>
    <dbReference type="NCBI Taxonomy" id="351052"/>
    <lineage>
        <taxon>Bacteria</taxon>
        <taxon>Pseudomonadati</taxon>
        <taxon>Pseudomonadota</taxon>
        <taxon>Gammaproteobacteria</taxon>
        <taxon>Chromatiales</taxon>
        <taxon>Ectothiorhodospiraceae</taxon>
        <taxon>Alkalilimnicola</taxon>
    </lineage>
</organism>
<sequence length="248" mass="26579">MNGTGKLWLWGAAALLVNALLIAGYLYAIANLGRGHTAEQRELLYFFVFLTSVIFLAPVAALFKQVRLAGHLFIMGSVVSLPAGVVGMIAGCRIIEHADRLQADAPSEAESPLREYHLALSGSLIGTGAVFATIALFALPASLLLGGLFLSVGVAQLGLGLSFSTRPFLFVYEDRLVINSLPLSTKVTSIPFNKVTSVEQEPSRLVLTYKSGRDRKTLRLSEVFLGSDNFYGLTRRLARVGLLAAPAA</sequence>
<keyword evidence="1" id="KW-0472">Membrane</keyword>
<keyword evidence="1" id="KW-0812">Transmembrane</keyword>
<feature type="transmembrane region" description="Helical" evidence="1">
    <location>
        <begin position="69"/>
        <end position="95"/>
    </location>
</feature>
<protein>
    <submittedName>
        <fullName evidence="2">Uncharacterized protein</fullName>
    </submittedName>
</protein>
<keyword evidence="3" id="KW-1185">Reference proteome</keyword>
<feature type="transmembrane region" description="Helical" evidence="1">
    <location>
        <begin position="143"/>
        <end position="163"/>
    </location>
</feature>
<dbReference type="RefSeq" id="WP_116347834.1">
    <property type="nucleotide sequence ID" value="NZ_NFZW01000009.1"/>
</dbReference>
<accession>A0A3E0WU09</accession>
<dbReference type="EMBL" id="NFZW01000009">
    <property type="protein sequence ID" value="RFA36460.1"/>
    <property type="molecule type" value="Genomic_DNA"/>
</dbReference>
<feature type="transmembrane region" description="Helical" evidence="1">
    <location>
        <begin position="7"/>
        <end position="30"/>
    </location>
</feature>
<reference evidence="3" key="1">
    <citation type="submission" date="2017-05" db="EMBL/GenBank/DDBJ databases">
        <authorList>
            <person name="Sharma S."/>
            <person name="Sidhu C."/>
            <person name="Pinnaka A.K."/>
        </authorList>
    </citation>
    <scope>NUCLEOTIDE SEQUENCE [LARGE SCALE GENOMIC DNA]</scope>
    <source>
        <strain evidence="3">AK93</strain>
    </source>
</reference>
<name>A0A3E0WU09_9GAMM</name>
<gene>
    <name evidence="2" type="ORF">CAL65_10805</name>
</gene>
<dbReference type="Proteomes" id="UP000256763">
    <property type="component" value="Unassembled WGS sequence"/>
</dbReference>
<proteinExistence type="predicted"/>
<feature type="transmembrane region" description="Helical" evidence="1">
    <location>
        <begin position="42"/>
        <end position="63"/>
    </location>
</feature>
<evidence type="ECO:0000256" key="1">
    <source>
        <dbReference type="SAM" id="Phobius"/>
    </source>
</evidence>